<gene>
    <name evidence="2" type="ORF">CBW42_10530</name>
</gene>
<keyword evidence="1" id="KW-0812">Transmembrane</keyword>
<dbReference type="InterPro" id="IPR038690">
    <property type="entry name" value="NusG_2_sf"/>
</dbReference>
<evidence type="ECO:0000313" key="3">
    <source>
        <dbReference type="Proteomes" id="UP000194903"/>
    </source>
</evidence>
<keyword evidence="1" id="KW-0472">Membrane</keyword>
<accession>A0A252F289</accession>
<dbReference type="OrthoDB" id="47603at2"/>
<sequence length="128" mass="14031">MKNKIPLKAGDFVIFAAIIALACGIWIRLALMQTDQTYGEILVDGELYRQIKLGGTEQETIAFEGRTGEVTIEIDGDRMRFVSSQCPDHTCERTGWISRVGQSAVCLPNRVMIKITGSNPDGVDAVAQ</sequence>
<proteinExistence type="predicted"/>
<dbReference type="EMBL" id="NHOC01000009">
    <property type="protein sequence ID" value="OUM19908.1"/>
    <property type="molecule type" value="Genomic_DNA"/>
</dbReference>
<comment type="caution">
    <text evidence="2">The sequence shown here is derived from an EMBL/GenBank/DDBJ whole genome shotgun (WGS) entry which is preliminary data.</text>
</comment>
<organism evidence="2 3">
    <name type="scientific">Butyricicoccus porcorum</name>
    <dbReference type="NCBI Taxonomy" id="1945634"/>
    <lineage>
        <taxon>Bacteria</taxon>
        <taxon>Bacillati</taxon>
        <taxon>Bacillota</taxon>
        <taxon>Clostridia</taxon>
        <taxon>Eubacteriales</taxon>
        <taxon>Butyricicoccaceae</taxon>
        <taxon>Butyricicoccus</taxon>
    </lineage>
</organism>
<feature type="transmembrane region" description="Helical" evidence="1">
    <location>
        <begin position="12"/>
        <end position="31"/>
    </location>
</feature>
<protein>
    <submittedName>
        <fullName evidence="2">Uncharacterized protein</fullName>
    </submittedName>
</protein>
<dbReference type="AlphaFoldDB" id="A0A252F289"/>
<evidence type="ECO:0000256" key="1">
    <source>
        <dbReference type="SAM" id="Phobius"/>
    </source>
</evidence>
<keyword evidence="1" id="KW-1133">Transmembrane helix</keyword>
<keyword evidence="3" id="KW-1185">Reference proteome</keyword>
<dbReference type="PROSITE" id="PS51257">
    <property type="entry name" value="PROKAR_LIPOPROTEIN"/>
    <property type="match status" value="1"/>
</dbReference>
<dbReference type="Pfam" id="PF07009">
    <property type="entry name" value="NusG_II"/>
    <property type="match status" value="1"/>
</dbReference>
<reference evidence="2 3" key="1">
    <citation type="submission" date="2017-05" db="EMBL/GenBank/DDBJ databases">
        <title>Butyricicoccus porcorum sp. nov. a butyrate-producing bacterium from the swine intestinal tract.</title>
        <authorList>
            <person name="Trachsel J."/>
            <person name="Humphrey S."/>
            <person name="Allen H.K."/>
        </authorList>
    </citation>
    <scope>NUCLEOTIDE SEQUENCE [LARGE SCALE GENOMIC DNA]</scope>
    <source>
        <strain evidence="2">BB10</strain>
    </source>
</reference>
<dbReference type="Proteomes" id="UP000194903">
    <property type="component" value="Unassembled WGS sequence"/>
</dbReference>
<name>A0A252F289_9FIRM</name>
<evidence type="ECO:0000313" key="2">
    <source>
        <dbReference type="EMBL" id="OUM19908.1"/>
    </source>
</evidence>
<dbReference type="CDD" id="cd09846">
    <property type="entry name" value="DUF1312"/>
    <property type="match status" value="1"/>
</dbReference>
<dbReference type="Gene3D" id="2.60.320.10">
    <property type="entry name" value="N-utilization substance G protein NusG, insert domain"/>
    <property type="match status" value="1"/>
</dbReference>
<dbReference type="RefSeq" id="WP_087021070.1">
    <property type="nucleotide sequence ID" value="NZ_CP178353.1"/>
</dbReference>